<name>A0A1M7EEH5_9GAMM</name>
<dbReference type="EMBL" id="LT670847">
    <property type="protein sequence ID" value="SHL90144.1"/>
    <property type="molecule type" value="Genomic_DNA"/>
</dbReference>
<keyword evidence="2" id="KW-1185">Reference proteome</keyword>
<dbReference type="PANTHER" id="PTHR47505">
    <property type="entry name" value="DNA UTILIZATION PROTEIN YHGH"/>
    <property type="match status" value="1"/>
</dbReference>
<gene>
    <name evidence="1" type="ORF">SAMN05878437_0166</name>
</gene>
<sequence length="236" mass="25466">MYTKVAGSLAALEKVLHRLLPGYCAFCLGAPEQGLSWCLPCYRALAWNVHGCRACGEPLGRARGLCRHCRDSPPAFDAACVPLVYEGAIRQLVQDFKFHASPRAGVLLTELFVSALDDRQAQALLPVPLHPARARERGFNQSQWLAEQIGSRLGLPVMKATRKADTPSQRALSRRARFANLADAFALPRALPARIAIIDDVVTTGATANALALAARKAGAREITIYALARTSLASP</sequence>
<dbReference type="Gene3D" id="3.40.50.2020">
    <property type="match status" value="1"/>
</dbReference>
<dbReference type="RefSeq" id="WP_079550495.1">
    <property type="nucleotide sequence ID" value="NZ_LT670847.1"/>
</dbReference>
<dbReference type="AlphaFoldDB" id="A0A1M7EEH5"/>
<reference evidence="1 2" key="1">
    <citation type="submission" date="2016-11" db="EMBL/GenBank/DDBJ databases">
        <authorList>
            <person name="Jaros S."/>
            <person name="Januszkiewicz K."/>
            <person name="Wedrychowicz H."/>
        </authorList>
    </citation>
    <scope>NUCLEOTIDE SEQUENCE [LARGE SCALE GENOMIC DNA]</scope>
    <source>
        <strain evidence="1 2">ACAM 12</strain>
    </source>
</reference>
<dbReference type="SUPFAM" id="SSF53271">
    <property type="entry name" value="PRTase-like"/>
    <property type="match status" value="1"/>
</dbReference>
<dbReference type="STRING" id="29571.SAMN05878437_0166"/>
<evidence type="ECO:0000313" key="2">
    <source>
        <dbReference type="Proteomes" id="UP000190911"/>
    </source>
</evidence>
<protein>
    <submittedName>
        <fullName evidence="1">ComF family protein</fullName>
    </submittedName>
</protein>
<dbReference type="FunCoup" id="A0A1M7EEH5">
    <property type="interactions" value="276"/>
</dbReference>
<proteinExistence type="predicted"/>
<dbReference type="Proteomes" id="UP000190911">
    <property type="component" value="Chromosome I"/>
</dbReference>
<dbReference type="InParanoid" id="A0A1M7EEH5"/>
<evidence type="ECO:0000313" key="1">
    <source>
        <dbReference type="EMBL" id="SHL90144.1"/>
    </source>
</evidence>
<dbReference type="OrthoDB" id="9793412at2"/>
<organism evidence="1 2">
    <name type="scientific">Vreelandella subglaciescola</name>
    <dbReference type="NCBI Taxonomy" id="29571"/>
    <lineage>
        <taxon>Bacteria</taxon>
        <taxon>Pseudomonadati</taxon>
        <taxon>Pseudomonadota</taxon>
        <taxon>Gammaproteobacteria</taxon>
        <taxon>Oceanospirillales</taxon>
        <taxon>Halomonadaceae</taxon>
        <taxon>Vreelandella</taxon>
    </lineage>
</organism>
<dbReference type="InterPro" id="IPR051910">
    <property type="entry name" value="ComF/GntX_DNA_util-trans"/>
</dbReference>
<accession>A0A1M7EEH5</accession>
<dbReference type="PANTHER" id="PTHR47505:SF1">
    <property type="entry name" value="DNA UTILIZATION PROTEIN YHGH"/>
    <property type="match status" value="1"/>
</dbReference>
<dbReference type="InterPro" id="IPR029057">
    <property type="entry name" value="PRTase-like"/>
</dbReference>